<dbReference type="PANTHER" id="PTHR11274:SF0">
    <property type="entry name" value="GENERAL TRANSCRIPTION AND DNA REPAIR FACTOR IIH HELICASE SUBUNIT XPB"/>
    <property type="match status" value="1"/>
</dbReference>
<dbReference type="GO" id="GO:0005524">
    <property type="term" value="F:ATP binding"/>
    <property type="evidence" value="ECO:0007669"/>
    <property type="project" value="UniProtKB-KW"/>
</dbReference>
<evidence type="ECO:0000256" key="6">
    <source>
        <dbReference type="ARBA" id="ARBA00023235"/>
    </source>
</evidence>
<evidence type="ECO:0000256" key="7">
    <source>
        <dbReference type="ARBA" id="ARBA00034617"/>
    </source>
</evidence>
<keyword evidence="3" id="KW-0378">Hydrolase</keyword>
<evidence type="ECO:0000256" key="9">
    <source>
        <dbReference type="ARBA" id="ARBA00048988"/>
    </source>
</evidence>
<evidence type="ECO:0000259" key="11">
    <source>
        <dbReference type="PROSITE" id="PS51194"/>
    </source>
</evidence>
<dbReference type="InterPro" id="IPR014001">
    <property type="entry name" value="Helicase_ATP-bd"/>
</dbReference>
<dbReference type="Pfam" id="PF16203">
    <property type="entry name" value="ERCC3_RAD25_C"/>
    <property type="match status" value="1"/>
</dbReference>
<dbReference type="SMART" id="SM00490">
    <property type="entry name" value="HELICc"/>
    <property type="match status" value="1"/>
</dbReference>
<evidence type="ECO:0000256" key="1">
    <source>
        <dbReference type="ARBA" id="ARBA00006637"/>
    </source>
</evidence>
<dbReference type="InterPro" id="IPR050615">
    <property type="entry name" value="ATP-dep_DNA_Helicase"/>
</dbReference>
<evidence type="ECO:0000259" key="10">
    <source>
        <dbReference type="PROSITE" id="PS51192"/>
    </source>
</evidence>
<comment type="similarity">
    <text evidence="1">Belongs to the helicase family. RAD25/XPB subfamily.</text>
</comment>
<dbReference type="AlphaFoldDB" id="A5YS60"/>
<dbReference type="PROSITE" id="PS51192">
    <property type="entry name" value="HELICASE_ATP_BIND_1"/>
    <property type="match status" value="1"/>
</dbReference>
<keyword evidence="4 12" id="KW-0347">Helicase</keyword>
<dbReference type="EMBL" id="EF583985">
    <property type="protein sequence ID" value="ABQ75817.1"/>
    <property type="molecule type" value="Genomic_DNA"/>
</dbReference>
<dbReference type="Pfam" id="PF04851">
    <property type="entry name" value="ResIII"/>
    <property type="match status" value="1"/>
</dbReference>
<evidence type="ECO:0000256" key="5">
    <source>
        <dbReference type="ARBA" id="ARBA00022840"/>
    </source>
</evidence>
<proteinExistence type="inferred from homology"/>
<accession>A5YS60</accession>
<dbReference type="PROSITE" id="PS51194">
    <property type="entry name" value="HELICASE_CTER"/>
    <property type="match status" value="1"/>
</dbReference>
<name>A5YS60_9EURY</name>
<dbReference type="InterPro" id="IPR006935">
    <property type="entry name" value="Helicase/UvrB_N"/>
</dbReference>
<dbReference type="PRINTS" id="PR00851">
    <property type="entry name" value="XRODRMPGMNTB"/>
</dbReference>
<dbReference type="InterPro" id="IPR032438">
    <property type="entry name" value="ERCC3_RAD25_C"/>
</dbReference>
<evidence type="ECO:0000256" key="8">
    <source>
        <dbReference type="ARBA" id="ARBA00034808"/>
    </source>
</evidence>
<dbReference type="EC" id="5.6.2.4" evidence="8"/>
<comment type="catalytic activity">
    <reaction evidence="7">
        <text>Couples ATP hydrolysis with the unwinding of duplex DNA by translocating in the 3'-5' direction.</text>
        <dbReference type="EC" id="5.6.2.4"/>
    </reaction>
</comment>
<comment type="catalytic activity">
    <reaction evidence="9">
        <text>ATP + H2O = ADP + phosphate + H(+)</text>
        <dbReference type="Rhea" id="RHEA:13065"/>
        <dbReference type="ChEBI" id="CHEBI:15377"/>
        <dbReference type="ChEBI" id="CHEBI:15378"/>
        <dbReference type="ChEBI" id="CHEBI:30616"/>
        <dbReference type="ChEBI" id="CHEBI:43474"/>
        <dbReference type="ChEBI" id="CHEBI:456216"/>
        <dbReference type="EC" id="5.6.2.4"/>
    </reaction>
</comment>
<evidence type="ECO:0000313" key="12">
    <source>
        <dbReference type="EMBL" id="ABQ75817.1"/>
    </source>
</evidence>
<dbReference type="Gene3D" id="3.40.50.300">
    <property type="entry name" value="P-loop containing nucleotide triphosphate hydrolases"/>
    <property type="match status" value="2"/>
</dbReference>
<dbReference type="GO" id="GO:0003677">
    <property type="term" value="F:DNA binding"/>
    <property type="evidence" value="ECO:0007669"/>
    <property type="project" value="InterPro"/>
</dbReference>
<keyword evidence="6" id="KW-0413">Isomerase</keyword>
<evidence type="ECO:0000256" key="3">
    <source>
        <dbReference type="ARBA" id="ARBA00022801"/>
    </source>
</evidence>
<evidence type="ECO:0000256" key="4">
    <source>
        <dbReference type="ARBA" id="ARBA00022806"/>
    </source>
</evidence>
<dbReference type="GO" id="GO:0016787">
    <property type="term" value="F:hydrolase activity"/>
    <property type="evidence" value="ECO:0007669"/>
    <property type="project" value="UniProtKB-KW"/>
</dbReference>
<sequence>MDRHRKLFDSRRWGLIIYDEVHHIPSKVFRRSTTLQGKHRLGLSATPVREDKKESEIFTLVGPPIGIDWSELIEAGHVREPQVEIRYLSWQDDLAQNEWANADGRQKRRLAAENPEKITHISKLLADHASAQVLIFVEWLDQGDAISEKLEIPFINGEMPHRERERIFESFKAGELSTMVVSRVGDEGIDLPNADMAILASGLGGSRRQGAQRVGRTMRPAGSSIAYVLATRGTREEEFAQRQMQHLSEKGIQVTEQII</sequence>
<keyword evidence="2" id="KW-0547">Nucleotide-binding</keyword>
<dbReference type="InterPro" id="IPR027417">
    <property type="entry name" value="P-loop_NTPase"/>
</dbReference>
<protein>
    <recommendedName>
        <fullName evidence="8">DNA 3'-5' helicase</fullName>
        <ecNumber evidence="8">5.6.2.4</ecNumber>
    </recommendedName>
</protein>
<dbReference type="GO" id="GO:0043138">
    <property type="term" value="F:3'-5' DNA helicase activity"/>
    <property type="evidence" value="ECO:0007669"/>
    <property type="project" value="UniProtKB-EC"/>
</dbReference>
<dbReference type="SUPFAM" id="SSF52540">
    <property type="entry name" value="P-loop containing nucleoside triphosphate hydrolases"/>
    <property type="match status" value="1"/>
</dbReference>
<dbReference type="InterPro" id="IPR001650">
    <property type="entry name" value="Helicase_C-like"/>
</dbReference>
<evidence type="ECO:0000256" key="2">
    <source>
        <dbReference type="ARBA" id="ARBA00022741"/>
    </source>
</evidence>
<feature type="domain" description="Helicase C-terminal" evidence="11">
    <location>
        <begin position="117"/>
        <end position="259"/>
    </location>
</feature>
<dbReference type="PANTHER" id="PTHR11274">
    <property type="entry name" value="RAD25/XP-B DNA REPAIR HELICASE"/>
    <property type="match status" value="1"/>
</dbReference>
<keyword evidence="5" id="KW-0067">ATP-binding</keyword>
<feature type="domain" description="Helicase ATP-binding" evidence="10">
    <location>
        <begin position="1"/>
        <end position="65"/>
    </location>
</feature>
<organism evidence="12">
    <name type="scientific">uncultured haloarchaeon</name>
    <dbReference type="NCBI Taxonomy" id="160804"/>
    <lineage>
        <taxon>Archaea</taxon>
        <taxon>Methanobacteriati</taxon>
        <taxon>Methanobacteriota</taxon>
        <taxon>Stenosarchaea group</taxon>
        <taxon>Halobacteria</taxon>
        <taxon>Halobacteriales</taxon>
        <taxon>Halobacteriaceae</taxon>
        <taxon>environmental samples</taxon>
    </lineage>
</organism>
<reference evidence="12" key="1">
    <citation type="journal article" date="2007" name="ISME J.">
        <title>Genomic plasticity in prokaryotes: the case of the square haloarchaeon.</title>
        <authorList>
            <person name="Cuadros-Orellana S."/>
            <person name="Martin-Cuadrado A.B."/>
            <person name="Legault B."/>
            <person name="D'Auria G."/>
            <person name="Zhaxybayeva O."/>
            <person name="Papke R.T."/>
            <person name="Rodriguez-Valera F."/>
        </authorList>
    </citation>
    <scope>NUCLEOTIDE SEQUENCE</scope>
</reference>